<feature type="transmembrane region" description="Helical" evidence="12">
    <location>
        <begin position="364"/>
        <end position="383"/>
    </location>
</feature>
<dbReference type="Pfam" id="PF00168">
    <property type="entry name" value="C2"/>
    <property type="match status" value="4"/>
</dbReference>
<dbReference type="InterPro" id="IPR035892">
    <property type="entry name" value="C2_domain_sf"/>
</dbReference>
<gene>
    <name evidence="15" type="ORF">HYPBUDRAFT_13149</name>
</gene>
<feature type="region of interest" description="Disordered" evidence="11">
    <location>
        <begin position="508"/>
        <end position="546"/>
    </location>
</feature>
<evidence type="ECO:0000256" key="8">
    <source>
        <dbReference type="ARBA" id="ARBA00023055"/>
    </source>
</evidence>
<dbReference type="PROSITE" id="PS51847">
    <property type="entry name" value="SMP"/>
    <property type="match status" value="1"/>
</dbReference>
<feature type="domain" description="SMP-LTD" evidence="14">
    <location>
        <begin position="689"/>
        <end position="891"/>
    </location>
</feature>
<dbReference type="CDD" id="cd04045">
    <property type="entry name" value="C2C_Tricalbin-like"/>
    <property type="match status" value="1"/>
</dbReference>
<evidence type="ECO:0008006" key="17">
    <source>
        <dbReference type="Google" id="ProtNLM"/>
    </source>
</evidence>
<feature type="domain" description="C2" evidence="13">
    <location>
        <begin position="1534"/>
        <end position="1649"/>
    </location>
</feature>
<feature type="domain" description="C2" evidence="13">
    <location>
        <begin position="882"/>
        <end position="1004"/>
    </location>
</feature>
<dbReference type="Gene3D" id="2.60.40.150">
    <property type="entry name" value="C2 domain"/>
    <property type="match status" value="4"/>
</dbReference>
<dbReference type="InterPro" id="IPR037765">
    <property type="entry name" value="C2B_Tricalbin"/>
</dbReference>
<keyword evidence="10 12" id="KW-0472">Membrane</keyword>
<dbReference type="CDD" id="cd04052">
    <property type="entry name" value="C2B_Tricalbin-like"/>
    <property type="match status" value="1"/>
</dbReference>
<feature type="domain" description="C2" evidence="13">
    <location>
        <begin position="1029"/>
        <end position="1143"/>
    </location>
</feature>
<feature type="transmembrane region" description="Helical" evidence="12">
    <location>
        <begin position="194"/>
        <end position="217"/>
    </location>
</feature>
<keyword evidence="7 12" id="KW-1133">Transmembrane helix</keyword>
<dbReference type="Pfam" id="PF06772">
    <property type="entry name" value="LtrA"/>
    <property type="match status" value="1"/>
</dbReference>
<feature type="compositionally biased region" description="Basic and acidic residues" evidence="11">
    <location>
        <begin position="1366"/>
        <end position="1384"/>
    </location>
</feature>
<feature type="compositionally biased region" description="Basic and acidic residues" evidence="11">
    <location>
        <begin position="1323"/>
        <end position="1345"/>
    </location>
</feature>
<dbReference type="InterPro" id="IPR000008">
    <property type="entry name" value="C2_dom"/>
</dbReference>
<dbReference type="SUPFAM" id="SSF49562">
    <property type="entry name" value="C2 domain (Calcium/lipid-binding domain, CaLB)"/>
    <property type="match status" value="4"/>
</dbReference>
<evidence type="ECO:0000256" key="10">
    <source>
        <dbReference type="ARBA" id="ARBA00023136"/>
    </source>
</evidence>
<dbReference type="CDD" id="cd04044">
    <property type="entry name" value="C2A_Tricalbin-like"/>
    <property type="match status" value="1"/>
</dbReference>
<keyword evidence="2" id="KW-0813">Transport</keyword>
<feature type="transmembrane region" description="Helical" evidence="12">
    <location>
        <begin position="403"/>
        <end position="424"/>
    </location>
</feature>
<dbReference type="STRING" id="984485.A0A1E4RER7"/>
<feature type="domain" description="C2" evidence="13">
    <location>
        <begin position="1147"/>
        <end position="1275"/>
    </location>
</feature>
<dbReference type="GO" id="GO:0005789">
    <property type="term" value="C:endoplasmic reticulum membrane"/>
    <property type="evidence" value="ECO:0007669"/>
    <property type="project" value="UniProtKB-SubCell"/>
</dbReference>
<dbReference type="InterPro" id="IPR031468">
    <property type="entry name" value="SMP_LBD"/>
</dbReference>
<feature type="transmembrane region" description="Helical" evidence="12">
    <location>
        <begin position="792"/>
        <end position="812"/>
    </location>
</feature>
<feature type="transmembrane region" description="Helical" evidence="12">
    <location>
        <begin position="293"/>
        <end position="313"/>
    </location>
</feature>
<feature type="transmembrane region" description="Helical" evidence="12">
    <location>
        <begin position="253"/>
        <end position="272"/>
    </location>
</feature>
<dbReference type="OrthoDB" id="1029639at2759"/>
<organism evidence="15 16">
    <name type="scientific">Hyphopichia burtonii NRRL Y-1933</name>
    <dbReference type="NCBI Taxonomy" id="984485"/>
    <lineage>
        <taxon>Eukaryota</taxon>
        <taxon>Fungi</taxon>
        <taxon>Dikarya</taxon>
        <taxon>Ascomycota</taxon>
        <taxon>Saccharomycotina</taxon>
        <taxon>Pichiomycetes</taxon>
        <taxon>Debaryomycetaceae</taxon>
        <taxon>Hyphopichia</taxon>
    </lineage>
</organism>
<dbReference type="InterPro" id="IPR037756">
    <property type="entry name" value="C2D_Tricalbin"/>
</dbReference>
<evidence type="ECO:0000259" key="13">
    <source>
        <dbReference type="PROSITE" id="PS50004"/>
    </source>
</evidence>
<feature type="compositionally biased region" description="Acidic residues" evidence="11">
    <location>
        <begin position="1385"/>
        <end position="1396"/>
    </location>
</feature>
<keyword evidence="8" id="KW-0445">Lipid transport</keyword>
<feature type="transmembrane region" description="Helical" evidence="12">
    <location>
        <begin position="445"/>
        <end position="461"/>
    </location>
</feature>
<dbReference type="GO" id="GO:0061817">
    <property type="term" value="P:endoplasmic reticulum-plasma membrane tethering"/>
    <property type="evidence" value="ECO:0007669"/>
    <property type="project" value="InterPro"/>
</dbReference>
<dbReference type="InterPro" id="IPR052455">
    <property type="entry name" value="Tricalbin_domain"/>
</dbReference>
<dbReference type="PROSITE" id="PS50004">
    <property type="entry name" value="C2"/>
    <property type="match status" value="4"/>
</dbReference>
<keyword evidence="3" id="KW-0597">Phosphoprotein</keyword>
<evidence type="ECO:0000256" key="7">
    <source>
        <dbReference type="ARBA" id="ARBA00022989"/>
    </source>
</evidence>
<accession>A0A1E4RER7</accession>
<name>A0A1E4RER7_9ASCO</name>
<feature type="transmembrane region" description="Helical" evidence="12">
    <location>
        <begin position="229"/>
        <end position="247"/>
    </location>
</feature>
<feature type="compositionally biased region" description="Low complexity" evidence="11">
    <location>
        <begin position="22"/>
        <end position="36"/>
    </location>
</feature>
<evidence type="ECO:0000313" key="16">
    <source>
        <dbReference type="Proteomes" id="UP000095085"/>
    </source>
</evidence>
<dbReference type="GO" id="GO:0006869">
    <property type="term" value="P:lipid transport"/>
    <property type="evidence" value="ECO:0007669"/>
    <property type="project" value="UniProtKB-KW"/>
</dbReference>
<dbReference type="SMART" id="SM00239">
    <property type="entry name" value="C2"/>
    <property type="match status" value="4"/>
</dbReference>
<evidence type="ECO:0000256" key="4">
    <source>
        <dbReference type="ARBA" id="ARBA00022692"/>
    </source>
</evidence>
<keyword evidence="5" id="KW-0677">Repeat</keyword>
<dbReference type="PANTHER" id="PTHR46980">
    <property type="entry name" value="TRICALBIN-1-RELATED"/>
    <property type="match status" value="1"/>
</dbReference>
<evidence type="ECO:0000256" key="5">
    <source>
        <dbReference type="ARBA" id="ARBA00022737"/>
    </source>
</evidence>
<dbReference type="EMBL" id="KV454544">
    <property type="protein sequence ID" value="ODV65733.1"/>
    <property type="molecule type" value="Genomic_DNA"/>
</dbReference>
<evidence type="ECO:0000256" key="2">
    <source>
        <dbReference type="ARBA" id="ARBA00022448"/>
    </source>
</evidence>
<dbReference type="InterPro" id="IPR010640">
    <property type="entry name" value="Low_temperature_requirement_A"/>
</dbReference>
<evidence type="ECO:0000256" key="3">
    <source>
        <dbReference type="ARBA" id="ARBA00022553"/>
    </source>
</evidence>
<dbReference type="InterPro" id="IPR056910">
    <property type="entry name" value="TCB1-3_C2"/>
</dbReference>
<dbReference type="InterPro" id="IPR037762">
    <property type="entry name" value="C2C_Tricalbin"/>
</dbReference>
<evidence type="ECO:0000256" key="12">
    <source>
        <dbReference type="SAM" id="Phobius"/>
    </source>
</evidence>
<keyword evidence="4 12" id="KW-0812">Transmembrane</keyword>
<evidence type="ECO:0000256" key="9">
    <source>
        <dbReference type="ARBA" id="ARBA00023121"/>
    </source>
</evidence>
<dbReference type="GeneID" id="30994004"/>
<evidence type="ECO:0000256" key="1">
    <source>
        <dbReference type="ARBA" id="ARBA00004586"/>
    </source>
</evidence>
<dbReference type="Pfam" id="PF25669">
    <property type="entry name" value="SMP_MUG190-like"/>
    <property type="match status" value="1"/>
</dbReference>
<evidence type="ECO:0000256" key="11">
    <source>
        <dbReference type="SAM" id="MobiDB-lite"/>
    </source>
</evidence>
<dbReference type="RefSeq" id="XP_020074800.1">
    <property type="nucleotide sequence ID" value="XM_020219454.1"/>
</dbReference>
<dbReference type="CDD" id="cd21678">
    <property type="entry name" value="SMP_TCB"/>
    <property type="match status" value="1"/>
</dbReference>
<feature type="region of interest" description="Disordered" evidence="11">
    <location>
        <begin position="1"/>
        <end position="45"/>
    </location>
</feature>
<feature type="transmembrane region" description="Helical" evidence="12">
    <location>
        <begin position="165"/>
        <end position="182"/>
    </location>
</feature>
<dbReference type="GO" id="GO:0008289">
    <property type="term" value="F:lipid binding"/>
    <property type="evidence" value="ECO:0007669"/>
    <property type="project" value="UniProtKB-KW"/>
</dbReference>
<feature type="transmembrane region" description="Helical" evidence="12">
    <location>
        <begin position="325"/>
        <end position="343"/>
    </location>
</feature>
<dbReference type="CDD" id="cd04040">
    <property type="entry name" value="C2D_Tricalbin-like"/>
    <property type="match status" value="1"/>
</dbReference>
<evidence type="ECO:0000259" key="14">
    <source>
        <dbReference type="PROSITE" id="PS51847"/>
    </source>
</evidence>
<proteinExistence type="predicted"/>
<feature type="region of interest" description="Disordered" evidence="11">
    <location>
        <begin position="1323"/>
        <end position="1399"/>
    </location>
</feature>
<feature type="compositionally biased region" description="Polar residues" evidence="11">
    <location>
        <begin position="511"/>
        <end position="521"/>
    </location>
</feature>
<protein>
    <recommendedName>
        <fullName evidence="17">Tricalbin</fullName>
    </recommendedName>
</protein>
<feature type="compositionally biased region" description="Polar residues" evidence="11">
    <location>
        <begin position="1"/>
        <end position="10"/>
    </location>
</feature>
<dbReference type="Pfam" id="PF24920">
    <property type="entry name" value="C2_TCB1"/>
    <property type="match status" value="1"/>
</dbReference>
<comment type="subcellular location">
    <subcellularLocation>
        <location evidence="1">Endoplasmic reticulum membrane</location>
    </subcellularLocation>
</comment>
<keyword evidence="9" id="KW-0446">Lipid-binding</keyword>
<dbReference type="PANTHER" id="PTHR46980:SF2">
    <property type="entry name" value="TRICALBIN-1-RELATED"/>
    <property type="match status" value="1"/>
</dbReference>
<keyword evidence="6" id="KW-0256">Endoplasmic reticulum</keyword>
<dbReference type="Proteomes" id="UP000095085">
    <property type="component" value="Unassembled WGS sequence"/>
</dbReference>
<evidence type="ECO:0000313" key="15">
    <source>
        <dbReference type="EMBL" id="ODV65733.1"/>
    </source>
</evidence>
<sequence>MSIKDNQLSPAEQHVGERADVSNDSNDSNASNASNDYEAQQTNEELVEDEIHTDSEDEDEFIRKYGDINFQYIKRPRDAVWFIRPHALNYFKDGVLYRTKGERGAAKTELFLDLMYVGIIANLAGNASETASGASLLKYILFFIPMWVVWADIKDFTNYYYNEDLSQKLYILWILALLTLYVNSNEKILDGALGAALLVVPYILCRISLMIALLIYSIYVPQHRVQQRLYSVSLFITCCLWIIVIFVGKWAKVGVSIAIMVLEQIFFVVAFHPRTKKFMKLTMSTALNIEHEVERFSTFVTIAIGEFLYKIVALNPLGPGLSYKFGRGVFLLIIAYILFWLYNSGSTSKTATHPLRNNGWTAMGWIYSHIPLIASLVLSADAGGELLARESIYGEAEEGEADLYALSLFFTGGVCVSMIMIGILGLLDKSRDPPDLHIIPKFWRVIGRIPIGIIILCLSFAKMNITLMMGMTSMLLFIVLPDEIILPPEQVEIDQKAPIEEDELKKRAAKISSTPTGSTSHLARESTHTSSINPIEGKGKNLTTTTEGTKVTSVDWTISEDLDLSNITTKPPPRPSVEPTYRGWKEVGGWEEKDALTLEDETVDLLTHPSIFDTYLPPAAYGDWFHNVGYIIVSGALSWFFGWLRFSLAPVFFIMVVFAILYRASIRRYRTLLREQAQREFSIKSIEDDYETMDWCNVFLEKFWHYLEPSVSQIVCEIANPILASSPAPAFVKQLWLDSFTAGTKPPRIDTVKTIGGTADDIVVMDWGFSFTPNALADSNNKQMKNNVNQKVIVKANVFGFPVSVAVSDVAFKGLARIRLRMMSAFPHIQTVNVTLLEPPQFDFNSKILGDTIFNWEVLAFPGLYPFINEMIKKYVGSLLFNPLSFQLNLQQIMAGHPFGSAVGVLEINIKNGSKIANFATRGNTMDPYLTIGFRKDVLAKTKHKKNTTSPNWNETLYIPVTSLSEPLNISLWDYNSKRKDRLSGSIQFDLEVMIKEPKQTNLSQSFIRNNKPVGDLNFDLNFMPTIEAERQPDGAIIPPPELNTGIARLELIGARNLKPDKAGKPVSAFAEVYFDNEELLTTSAVKGDTPAWGVSKEKIVNNRAKAKVRIYIKNKDDDRIIGKITSTFNELVDATQVDETWFPLPRGGEIQIHASWKPVAMVGAEGAGGYTPPIGVVRVSVERAEDLRNLETIGKVDPYARVLINGFQRARTAAIESNLNPTWNEVHYAVISSPNQKLTLEVMDVEAHSPDRTLGSFDVKLNDIISKNERGQYIEYTDPEKREGKLIHKKGPKGTLTYSLSFYPCLPVMTLEDIKEEEEERQRYEKEKAAKAAKEKAEKEKTDAETTGEASKPNAEAPPPSEQLIKNEKKGTEIDKDAAKAKEDDVEGEDDDEDEHGSSKLKLSLDELLEYKSGVVIYELIEADLSKDGVYLQAFFDNHGHSDYVTQKLKGKKTKIGVTGDAVVKELEWSKACFRITKNKDDNRAEKVIAETTIPTLQLLKNGYHNPTTIELNGALDATFKVRCSYVPVIYEHEVPPQDSVNNSGILTAEVVRAEGLLSADRNGKSDPYVELYLNTDKEPFFKTKKVKRTLEPTYNETCTTEVSNRYDSVVKVVVMDWDIGPEKDDLLGIGYIKLADIPYTGETIETSCALEAEDGGDGGVTYVNFSFKPEFVLNVRPESSTNIGDAFGTVGKGVGGIGKGVGKGVGGVGKGVGKGVGGVGKVFKKGLHLGKSDD</sequence>
<feature type="transmembrane region" description="Helical" evidence="12">
    <location>
        <begin position="647"/>
        <end position="664"/>
    </location>
</feature>
<keyword evidence="16" id="KW-1185">Reference proteome</keyword>
<dbReference type="InterPro" id="IPR037761">
    <property type="entry name" value="C2A_Tricalbin"/>
</dbReference>
<reference evidence="16" key="1">
    <citation type="submission" date="2016-05" db="EMBL/GenBank/DDBJ databases">
        <title>Comparative genomics of biotechnologically important yeasts.</title>
        <authorList>
            <consortium name="DOE Joint Genome Institute"/>
            <person name="Riley R."/>
            <person name="Haridas S."/>
            <person name="Wolfe K.H."/>
            <person name="Lopes M.R."/>
            <person name="Hittinger C.T."/>
            <person name="Goker M."/>
            <person name="Salamov A."/>
            <person name="Wisecaver J."/>
            <person name="Long T.M."/>
            <person name="Aerts A.L."/>
            <person name="Barry K."/>
            <person name="Choi C."/>
            <person name="Clum A."/>
            <person name="Coughlan A.Y."/>
            <person name="Deshpande S."/>
            <person name="Douglass A.P."/>
            <person name="Hanson S.J."/>
            <person name="Klenk H.-P."/>
            <person name="Labutti K."/>
            <person name="Lapidus A."/>
            <person name="Lindquist E."/>
            <person name="Lipzen A."/>
            <person name="Meier-Kolthoff J.P."/>
            <person name="Ohm R.A."/>
            <person name="Otillar R.P."/>
            <person name="Pangilinan J."/>
            <person name="Peng Y."/>
            <person name="Rokas A."/>
            <person name="Rosa C.A."/>
            <person name="Scheuner C."/>
            <person name="Sibirny A.A."/>
            <person name="Slot J.C."/>
            <person name="Stielow J.B."/>
            <person name="Sun H."/>
            <person name="Kurtzman C.P."/>
            <person name="Blackwell M."/>
            <person name="Grigoriev I.V."/>
            <person name="Jeffries T.W."/>
        </authorList>
    </citation>
    <scope>NUCLEOTIDE SEQUENCE [LARGE SCALE GENOMIC DNA]</scope>
    <source>
        <strain evidence="16">NRRL Y-1933</strain>
    </source>
</reference>
<evidence type="ECO:0000256" key="6">
    <source>
        <dbReference type="ARBA" id="ARBA00022824"/>
    </source>
</evidence>